<evidence type="ECO:0000313" key="2">
    <source>
        <dbReference type="EMBL" id="GJD52147.1"/>
    </source>
</evidence>
<evidence type="ECO:0000256" key="1">
    <source>
        <dbReference type="SAM" id="MobiDB-lite"/>
    </source>
</evidence>
<feature type="region of interest" description="Disordered" evidence="1">
    <location>
        <begin position="1"/>
        <end position="27"/>
    </location>
</feature>
<comment type="caution">
    <text evidence="2">The sequence shown here is derived from an EMBL/GenBank/DDBJ whole genome shotgun (WGS) entry which is preliminary data.</text>
</comment>
<name>A0ABQ4R5W6_9HYPH</name>
<dbReference type="EMBL" id="BPQH01000017">
    <property type="protein sequence ID" value="GJD52147.1"/>
    <property type="molecule type" value="Genomic_DNA"/>
</dbReference>
<gene>
    <name evidence="2" type="ORF">OPKNFCMD_4909</name>
</gene>
<organism evidence="2 3">
    <name type="scientific">Methylobacterium crusticola</name>
    <dbReference type="NCBI Taxonomy" id="1697972"/>
    <lineage>
        <taxon>Bacteria</taxon>
        <taxon>Pseudomonadati</taxon>
        <taxon>Pseudomonadota</taxon>
        <taxon>Alphaproteobacteria</taxon>
        <taxon>Hyphomicrobiales</taxon>
        <taxon>Methylobacteriaceae</taxon>
        <taxon>Methylobacterium</taxon>
    </lineage>
</organism>
<dbReference type="Proteomes" id="UP001055167">
    <property type="component" value="Unassembled WGS sequence"/>
</dbReference>
<reference evidence="2" key="1">
    <citation type="journal article" date="2021" name="Front. Microbiol.">
        <title>Comprehensive Comparative Genomics and Phenotyping of Methylobacterium Species.</title>
        <authorList>
            <person name="Alessa O."/>
            <person name="Ogura Y."/>
            <person name="Fujitani Y."/>
            <person name="Takami H."/>
            <person name="Hayashi T."/>
            <person name="Sahin N."/>
            <person name="Tani A."/>
        </authorList>
    </citation>
    <scope>NUCLEOTIDE SEQUENCE</scope>
    <source>
        <strain evidence="2">KCTC 52305</strain>
    </source>
</reference>
<feature type="compositionally biased region" description="Basic and acidic residues" evidence="1">
    <location>
        <begin position="1"/>
        <end position="10"/>
    </location>
</feature>
<reference evidence="2" key="2">
    <citation type="submission" date="2021-08" db="EMBL/GenBank/DDBJ databases">
        <authorList>
            <person name="Tani A."/>
            <person name="Ola A."/>
            <person name="Ogura Y."/>
            <person name="Katsura K."/>
            <person name="Hayashi T."/>
        </authorList>
    </citation>
    <scope>NUCLEOTIDE SEQUENCE</scope>
    <source>
        <strain evidence="2">KCTC 52305</strain>
    </source>
</reference>
<keyword evidence="3" id="KW-1185">Reference proteome</keyword>
<accession>A0ABQ4R5W6</accession>
<sequence>MKLGKGDAGKHGAALGSHHELPSAGKVTQVATGPHLFDRGPSLFQSAAQVLGFDAFVVPNEGAPIDEIEVETVH</sequence>
<evidence type="ECO:0000313" key="3">
    <source>
        <dbReference type="Proteomes" id="UP001055167"/>
    </source>
</evidence>
<protein>
    <submittedName>
        <fullName evidence="2">Uncharacterized protein</fullName>
    </submittedName>
</protein>
<proteinExistence type="predicted"/>